<evidence type="ECO:0000313" key="1">
    <source>
        <dbReference type="EMBL" id="CAE0791598.1"/>
    </source>
</evidence>
<dbReference type="AlphaFoldDB" id="A0A7S4FEN7"/>
<accession>A0A7S4FEN7</accession>
<name>A0A7S4FEN7_9EUGL</name>
<gene>
    <name evidence="1" type="ORF">EGYM00163_LOCUS2713</name>
</gene>
<protein>
    <submittedName>
        <fullName evidence="1">Uncharacterized protein</fullName>
    </submittedName>
</protein>
<organism evidence="1">
    <name type="scientific">Eutreptiella gymnastica</name>
    <dbReference type="NCBI Taxonomy" id="73025"/>
    <lineage>
        <taxon>Eukaryota</taxon>
        <taxon>Discoba</taxon>
        <taxon>Euglenozoa</taxon>
        <taxon>Euglenida</taxon>
        <taxon>Spirocuta</taxon>
        <taxon>Euglenophyceae</taxon>
        <taxon>Eutreptiales</taxon>
        <taxon>Eutreptiaceae</taxon>
        <taxon>Eutreptiella</taxon>
    </lineage>
</organism>
<proteinExistence type="predicted"/>
<dbReference type="EMBL" id="HBJA01008718">
    <property type="protein sequence ID" value="CAE0791598.1"/>
    <property type="molecule type" value="Transcribed_RNA"/>
</dbReference>
<sequence>MPPAIASPPKPQKVLQVLNFSPPHLRPAPHQWNLIAQGQGQQEIWSEGGPLPVKDQRNVGAFRAGHIGFWKSAPFGVNGVLASLVAPKSGNSAETGQFLLPPKST</sequence>
<reference evidence="1" key="1">
    <citation type="submission" date="2021-01" db="EMBL/GenBank/DDBJ databases">
        <authorList>
            <person name="Corre E."/>
            <person name="Pelletier E."/>
            <person name="Niang G."/>
            <person name="Scheremetjew M."/>
            <person name="Finn R."/>
            <person name="Kale V."/>
            <person name="Holt S."/>
            <person name="Cochrane G."/>
            <person name="Meng A."/>
            <person name="Brown T."/>
            <person name="Cohen L."/>
        </authorList>
    </citation>
    <scope>NUCLEOTIDE SEQUENCE</scope>
    <source>
        <strain evidence="1">CCMP1594</strain>
    </source>
</reference>